<dbReference type="EMBL" id="JADGJW010000036">
    <property type="protein sequence ID" value="KAJ3226429.1"/>
    <property type="molecule type" value="Genomic_DNA"/>
</dbReference>
<dbReference type="PROSITE" id="PS51294">
    <property type="entry name" value="HTH_MYB"/>
    <property type="match status" value="1"/>
</dbReference>
<dbReference type="GO" id="GO:0032991">
    <property type="term" value="C:protein-containing complex"/>
    <property type="evidence" value="ECO:0007669"/>
    <property type="project" value="UniProtKB-ARBA"/>
</dbReference>
<reference evidence="5" key="1">
    <citation type="submission" date="2020-05" db="EMBL/GenBank/DDBJ databases">
        <title>Phylogenomic resolution of chytrid fungi.</title>
        <authorList>
            <person name="Stajich J.E."/>
            <person name="Amses K."/>
            <person name="Simmons R."/>
            <person name="Seto K."/>
            <person name="Myers J."/>
            <person name="Bonds A."/>
            <person name="Quandt C.A."/>
            <person name="Barry K."/>
            <person name="Liu P."/>
            <person name="Grigoriev I."/>
            <person name="Longcore J.E."/>
            <person name="James T.Y."/>
        </authorList>
    </citation>
    <scope>NUCLEOTIDE SEQUENCE</scope>
    <source>
        <strain evidence="5">JEL0476</strain>
    </source>
</reference>
<dbReference type="SUPFAM" id="SSF46689">
    <property type="entry name" value="Homeodomain-like"/>
    <property type="match status" value="3"/>
</dbReference>
<dbReference type="PROSITE" id="PS51293">
    <property type="entry name" value="SANT"/>
    <property type="match status" value="3"/>
</dbReference>
<dbReference type="Gene3D" id="1.10.10.60">
    <property type="entry name" value="Homeodomain-like"/>
    <property type="match status" value="1"/>
</dbReference>
<dbReference type="GO" id="GO:0006357">
    <property type="term" value="P:regulation of transcription by RNA polymerase II"/>
    <property type="evidence" value="ECO:0007669"/>
    <property type="project" value="TreeGrafter"/>
</dbReference>
<dbReference type="PANTHER" id="PTHR13992">
    <property type="entry name" value="NUCLEAR RECEPTOR CO-REPRESSOR RELATED NCOR"/>
    <property type="match status" value="1"/>
</dbReference>
<dbReference type="InterPro" id="IPR009057">
    <property type="entry name" value="Homeodomain-like_sf"/>
</dbReference>
<dbReference type="GO" id="GO:0000785">
    <property type="term" value="C:chromatin"/>
    <property type="evidence" value="ECO:0007669"/>
    <property type="project" value="TreeGrafter"/>
</dbReference>
<evidence type="ECO:0000313" key="6">
    <source>
        <dbReference type="Proteomes" id="UP001211065"/>
    </source>
</evidence>
<feature type="compositionally biased region" description="Low complexity" evidence="1">
    <location>
        <begin position="63"/>
        <end position="77"/>
    </location>
</feature>
<evidence type="ECO:0000259" key="4">
    <source>
        <dbReference type="PROSITE" id="PS51294"/>
    </source>
</evidence>
<feature type="compositionally biased region" description="Low complexity" evidence="1">
    <location>
        <begin position="22"/>
        <end position="33"/>
    </location>
</feature>
<feature type="region of interest" description="Disordered" evidence="1">
    <location>
        <begin position="1167"/>
        <end position="1199"/>
    </location>
</feature>
<feature type="region of interest" description="Disordered" evidence="1">
    <location>
        <begin position="1358"/>
        <end position="1459"/>
    </location>
</feature>
<feature type="compositionally biased region" description="Polar residues" evidence="1">
    <location>
        <begin position="1167"/>
        <end position="1195"/>
    </location>
</feature>
<dbReference type="InterPro" id="IPR017884">
    <property type="entry name" value="SANT_dom"/>
</dbReference>
<dbReference type="InterPro" id="IPR051571">
    <property type="entry name" value="N-CoR_corepressor"/>
</dbReference>
<dbReference type="InterPro" id="IPR017930">
    <property type="entry name" value="Myb_dom"/>
</dbReference>
<dbReference type="InterPro" id="IPR001005">
    <property type="entry name" value="SANT/Myb"/>
</dbReference>
<evidence type="ECO:0000313" key="5">
    <source>
        <dbReference type="EMBL" id="KAJ3226429.1"/>
    </source>
</evidence>
<feature type="region of interest" description="Disordered" evidence="1">
    <location>
        <begin position="1233"/>
        <end position="1289"/>
    </location>
</feature>
<feature type="compositionally biased region" description="Basic and acidic residues" evidence="1">
    <location>
        <begin position="1428"/>
        <end position="1440"/>
    </location>
</feature>
<feature type="compositionally biased region" description="Low complexity" evidence="1">
    <location>
        <begin position="1263"/>
        <end position="1285"/>
    </location>
</feature>
<dbReference type="CDD" id="cd00167">
    <property type="entry name" value="SANT"/>
    <property type="match status" value="3"/>
</dbReference>
<name>A0AAD5Y2X3_9FUNG</name>
<feature type="compositionally biased region" description="Polar residues" evidence="1">
    <location>
        <begin position="1239"/>
        <end position="1260"/>
    </location>
</feature>
<protein>
    <submittedName>
        <fullName evidence="5">Uncharacterized protein</fullName>
    </submittedName>
</protein>
<feature type="domain" description="SANT" evidence="3">
    <location>
        <begin position="570"/>
        <end position="621"/>
    </location>
</feature>
<feature type="compositionally biased region" description="Polar residues" evidence="1">
    <location>
        <begin position="1380"/>
        <end position="1409"/>
    </location>
</feature>
<dbReference type="Gene3D" id="1.20.58.1880">
    <property type="match status" value="2"/>
</dbReference>
<accession>A0AAD5Y2X3</accession>
<dbReference type="PROSITE" id="PS50090">
    <property type="entry name" value="MYB_LIKE"/>
    <property type="match status" value="1"/>
</dbReference>
<evidence type="ECO:0000259" key="2">
    <source>
        <dbReference type="PROSITE" id="PS50090"/>
    </source>
</evidence>
<feature type="domain" description="Myb-like" evidence="2">
    <location>
        <begin position="897"/>
        <end position="939"/>
    </location>
</feature>
<feature type="compositionally biased region" description="Polar residues" evidence="1">
    <location>
        <begin position="34"/>
        <end position="62"/>
    </location>
</feature>
<organism evidence="5 6">
    <name type="scientific">Clydaea vesicula</name>
    <dbReference type="NCBI Taxonomy" id="447962"/>
    <lineage>
        <taxon>Eukaryota</taxon>
        <taxon>Fungi</taxon>
        <taxon>Fungi incertae sedis</taxon>
        <taxon>Chytridiomycota</taxon>
        <taxon>Chytridiomycota incertae sedis</taxon>
        <taxon>Chytridiomycetes</taxon>
        <taxon>Lobulomycetales</taxon>
        <taxon>Lobulomycetaceae</taxon>
        <taxon>Clydaea</taxon>
    </lineage>
</organism>
<dbReference type="Proteomes" id="UP001211065">
    <property type="component" value="Unassembled WGS sequence"/>
</dbReference>
<sequence length="1566" mass="178538">MNPNNPTNSLNLGNSIDRVKQHQNSYRQQQQHSISPGQSSGLNQASISSWDSKGQNFNRTGNSSQQRQIINQTNRQTYNNHSQLNVRGRDTVNNRYQRNSSNYPDYNRNQIYPPEHFTGGSNLKRNSPIRQSQQLFTNNNSNKINMSRSSKINQHGLLNNSRFYNRNYQNNRYNNDIKPPGQRSSLIQKDYSLAKPREFMLSKEDKEDENTNISEEKEEDPPEESESEEEGLDIIECLDEMEKIDAEITLNENKLKQRRAQIKLKEQLALEQVVLTEDNLLEEKILDISDSKMETEDPNLNLGNDELKLNHFTFKKDVDGMEVFVGVISDVDLLKLNDQGEAETGLIEQHTDLINKIYRENRANVKKNCMSLTKYQQKLSLKPLFSSSFEDLPFFKTNIEKFQIIKPYIFQSIRRRILGVQKKKIKLLNQYKNYFNEWKVRAKKLELKQSQNYHKFMKKQRGLHGNLRQGNSIQNNFLPGGSEFLPNYYQQNNRGSRRGGLNTTDAVRSEAELESVLAMLAKENIDGDNERIAKNIPMAIDIYEKQALSYKDYNNLLPDTEGELNEYNSNAMIKWSKYEKELFLQKFLEFGKRFPKIAQYLPNKTSSDCIEYYYREKMNIGLKQLAKKHQQSQNKVGRRKGSQKKTKPVLLEHTSFPEEDVEEDVEEEDSTKKKKKEKNLASKTLGKYKSKADAEESEEDEGRGETAFDKSAGRQSLSVSDPKSLGKRTPRQVASIKSTNTETIANWSGDEKVKVCQAFELYGKNYETIAKVIGNGKKGEDIRLFYNKYKKTLNLQENVRKFDAKRKLEIVDNAIDGLGLKDTEKKIKRVKLDQNDLKDETAQDASIDVDESFIKNIAVGNEVNVTPISSTSEFFNQSQTLFPQPDSSQVRKTVSYWSVEEKKQFLLEFTKYGKNWDEISKHITAKSAIQIRNYYQNHKDEIGFDKYFVNSNNSLTGDDENQTDEVVDSRANITNTVEKVKRQYVQRKKRGSVHQTAFTHQQQHLLQQQQNTISTTSSVVGTVSASSTPAREEYGGWSNTFSPSPHHVNQQHIQQVSQVQHSKVNSNTFPPTFPPSSMTKSYYPKSEPSVNLFHQQQAPPQIQQQNPSIQQQIAAQPDYQSVTSSMPVSTPAITQNYYSGNYPTYRPAQNYKEFNSSSNTVNINSAVSSSSTRVQPSATNYFSTSDRRNSASSLNAKKDQVPAWRSGGFSYFTREEAAPRMTQDEFNMNHRLNEEFPKSTPNSNYYTASGSLFTPSTNESYRQHQVQSQQQQQTQSLQQRESQQQWGADYSYPQQQQKLAPIHNFVQQQFQQHTVRTPTPENVNISQNYASHSQQPVRMHTVDPSFQLAPISQLKQIISTRRDSTSSPKLPSSMILEKMSNGSSSPKLPNLSVLNKDNNSSPLHYSVEQQGIHGQMSGSSSPVKRLNNRGDETNFDRYPHLDSSASQNNPSAPGSQSNIMLLGGGLGAPGGLGSFDSSGFIKPEINNNLKSNSTLNSISLPSLSNMDYTTSSSSNPQQIVLPSLQNLLNLSKSGENGGGRGNSMNVVREQEVTKEDRYYSTYYVFN</sequence>
<feature type="compositionally biased region" description="Polar residues" evidence="1">
    <location>
        <begin position="1443"/>
        <end position="1459"/>
    </location>
</feature>
<feature type="region of interest" description="Disordered" evidence="1">
    <location>
        <begin position="20"/>
        <end position="126"/>
    </location>
</feature>
<feature type="domain" description="HTH myb-type" evidence="4">
    <location>
        <begin position="897"/>
        <end position="943"/>
    </location>
</feature>
<comment type="caution">
    <text evidence="5">The sequence shown here is derived from an EMBL/GenBank/DDBJ whole genome shotgun (WGS) entry which is preliminary data.</text>
</comment>
<keyword evidence="6" id="KW-1185">Reference proteome</keyword>
<dbReference type="Pfam" id="PF00249">
    <property type="entry name" value="Myb_DNA-binding"/>
    <property type="match status" value="3"/>
</dbReference>
<dbReference type="PANTHER" id="PTHR13992:SF39">
    <property type="entry name" value="SMRTER, ISOFORM G"/>
    <property type="match status" value="1"/>
</dbReference>
<evidence type="ECO:0000256" key="1">
    <source>
        <dbReference type="SAM" id="MobiDB-lite"/>
    </source>
</evidence>
<feature type="region of interest" description="Disordered" evidence="1">
    <location>
        <begin position="625"/>
        <end position="737"/>
    </location>
</feature>
<feature type="compositionally biased region" description="Basic residues" evidence="1">
    <location>
        <begin position="625"/>
        <end position="647"/>
    </location>
</feature>
<dbReference type="GO" id="GO:0005654">
    <property type="term" value="C:nucleoplasm"/>
    <property type="evidence" value="ECO:0007669"/>
    <property type="project" value="UniProtKB-ARBA"/>
</dbReference>
<gene>
    <name evidence="5" type="ORF">HK099_004882</name>
</gene>
<feature type="compositionally biased region" description="Polar residues" evidence="1">
    <location>
        <begin position="93"/>
        <end position="110"/>
    </location>
</feature>
<feature type="domain" description="SANT" evidence="3">
    <location>
        <begin position="742"/>
        <end position="794"/>
    </location>
</feature>
<feature type="domain" description="SANT" evidence="3">
    <location>
        <begin position="897"/>
        <end position="943"/>
    </location>
</feature>
<proteinExistence type="predicted"/>
<feature type="compositionally biased region" description="Acidic residues" evidence="1">
    <location>
        <begin position="657"/>
        <end position="669"/>
    </location>
</feature>
<dbReference type="SMART" id="SM00717">
    <property type="entry name" value="SANT"/>
    <property type="match status" value="3"/>
</dbReference>
<feature type="compositionally biased region" description="Basic and acidic residues" evidence="1">
    <location>
        <begin position="703"/>
        <end position="712"/>
    </location>
</feature>
<feature type="compositionally biased region" description="Acidic residues" evidence="1">
    <location>
        <begin position="206"/>
        <end position="230"/>
    </location>
</feature>
<feature type="region of interest" description="Disordered" evidence="1">
    <location>
        <begin position="197"/>
        <end position="230"/>
    </location>
</feature>
<evidence type="ECO:0000259" key="3">
    <source>
        <dbReference type="PROSITE" id="PS51293"/>
    </source>
</evidence>
<feature type="compositionally biased region" description="Polar residues" evidence="1">
    <location>
        <begin position="1358"/>
        <end position="1370"/>
    </location>
</feature>